<evidence type="ECO:0000259" key="7">
    <source>
        <dbReference type="PROSITE" id="PS50113"/>
    </source>
</evidence>
<organism evidence="10 11">
    <name type="scientific">Methylohalomonas lacus</name>
    <dbReference type="NCBI Taxonomy" id="398773"/>
    <lineage>
        <taxon>Bacteria</taxon>
        <taxon>Pseudomonadati</taxon>
        <taxon>Pseudomonadota</taxon>
        <taxon>Gammaproteobacteria</taxon>
        <taxon>Methylohalomonadales</taxon>
        <taxon>Methylohalomonadaceae</taxon>
        <taxon>Methylohalomonas</taxon>
    </lineage>
</organism>
<dbReference type="GO" id="GO:0071732">
    <property type="term" value="P:cellular response to nitric oxide"/>
    <property type="evidence" value="ECO:0007669"/>
    <property type="project" value="UniProtKB-ARBA"/>
</dbReference>
<dbReference type="Pfam" id="PF00563">
    <property type="entry name" value="EAL"/>
    <property type="match status" value="1"/>
</dbReference>
<keyword evidence="5" id="KW-0175">Coiled coil</keyword>
<feature type="domain" description="PAS" evidence="6">
    <location>
        <begin position="35"/>
        <end position="111"/>
    </location>
</feature>
<dbReference type="Pfam" id="PF00990">
    <property type="entry name" value="GGDEF"/>
    <property type="match status" value="1"/>
</dbReference>
<dbReference type="InterPro" id="IPR013767">
    <property type="entry name" value="PAS_fold"/>
</dbReference>
<comment type="caution">
    <text evidence="10">The sequence shown here is derived from an EMBL/GenBank/DDBJ whole genome shotgun (WGS) entry which is preliminary data.</text>
</comment>
<dbReference type="SMART" id="SM00267">
    <property type="entry name" value="GGDEF"/>
    <property type="match status" value="1"/>
</dbReference>
<evidence type="ECO:0000256" key="1">
    <source>
        <dbReference type="ARBA" id="ARBA00001946"/>
    </source>
</evidence>
<dbReference type="InterPro" id="IPR001633">
    <property type="entry name" value="EAL_dom"/>
</dbReference>
<dbReference type="RefSeq" id="WP_259055505.1">
    <property type="nucleotide sequence ID" value="NZ_JANUCT010000010.1"/>
</dbReference>
<dbReference type="FunFam" id="3.20.20.450:FF:000001">
    <property type="entry name" value="Cyclic di-GMP phosphodiesterase yahA"/>
    <property type="match status" value="1"/>
</dbReference>
<dbReference type="SMART" id="SM00052">
    <property type="entry name" value="EAL"/>
    <property type="match status" value="1"/>
</dbReference>
<dbReference type="PANTHER" id="PTHR44757">
    <property type="entry name" value="DIGUANYLATE CYCLASE DGCP"/>
    <property type="match status" value="1"/>
</dbReference>
<sequence>MPKQQRTEAQWSELLSRERLARQELETIKRSLEQEREFLNAMLENLSDGIVACDEKGILTIFNRATREFHGLAESPLPPDEWARHYRLYHPDGKTPLETSEVPLYRALRGEVVRDAEILIAPVDKPHRLMLCNGQPIITKNGEQLGAVAVMHDISDRKAAERAIEHLAYYDSLTQLPNRHFLHERLKSALRNNEISGRQGALLFIDLDNFKTLNDTLGHDLGDLLLQHVARRIVDCLRQDDIVARIGGDEFVILLEDITDSPGLIEKNVTSIANKIINAFTPAFELKGYEYYSTPSIGITLFDGRHESVDDLLKRADIAMYQAKAAGRNTIRFFNPQMESMVTMRVAMESELRTAVDRKEFTVHYQPQVDTHKGVYGIEALVRWQHPQRGLVSPADFIPIAEETGLILPIGDAVLETACQQLREWSELPCYGDLSISVNVSAHQFRNPAFVDRVSALVNRHAVKPDRLKLELTESLLLENVEEAVAKMNQLKAHGVDFSLDDFGTGYSSLAYLKRLPLEQLKIDRSFVHDVLTDANDAAIIRTIIALGNSLGLDVIAEGVETEAQRDFLVANGCSCYQGYLYSRPLAIEQLSMLLQF</sequence>
<evidence type="ECO:0000256" key="5">
    <source>
        <dbReference type="SAM" id="Coils"/>
    </source>
</evidence>
<evidence type="ECO:0000256" key="2">
    <source>
        <dbReference type="ARBA" id="ARBA00012282"/>
    </source>
</evidence>
<keyword evidence="3" id="KW-0973">c-di-GMP</keyword>
<dbReference type="Gene3D" id="3.30.70.270">
    <property type="match status" value="1"/>
</dbReference>
<dbReference type="PROSITE" id="PS50887">
    <property type="entry name" value="GGDEF"/>
    <property type="match status" value="1"/>
</dbReference>
<dbReference type="FunFam" id="3.30.70.270:FF:000001">
    <property type="entry name" value="Diguanylate cyclase domain protein"/>
    <property type="match status" value="1"/>
</dbReference>
<dbReference type="Proteomes" id="UP001204445">
    <property type="component" value="Unassembled WGS sequence"/>
</dbReference>
<dbReference type="EMBL" id="JANUCT010000010">
    <property type="protein sequence ID" value="MCS3903610.1"/>
    <property type="molecule type" value="Genomic_DNA"/>
</dbReference>
<dbReference type="PROSITE" id="PS50883">
    <property type="entry name" value="EAL"/>
    <property type="match status" value="1"/>
</dbReference>
<evidence type="ECO:0000259" key="8">
    <source>
        <dbReference type="PROSITE" id="PS50883"/>
    </source>
</evidence>
<gene>
    <name evidence="10" type="ORF">J2T55_001639</name>
</gene>
<evidence type="ECO:0000313" key="10">
    <source>
        <dbReference type="EMBL" id="MCS3903610.1"/>
    </source>
</evidence>
<dbReference type="PANTHER" id="PTHR44757:SF2">
    <property type="entry name" value="BIOFILM ARCHITECTURE MAINTENANCE PROTEIN MBAA"/>
    <property type="match status" value="1"/>
</dbReference>
<dbReference type="CDD" id="cd01949">
    <property type="entry name" value="GGDEF"/>
    <property type="match status" value="1"/>
</dbReference>
<dbReference type="InterPro" id="IPR000014">
    <property type="entry name" value="PAS"/>
</dbReference>
<dbReference type="InterPro" id="IPR000700">
    <property type="entry name" value="PAS-assoc_C"/>
</dbReference>
<dbReference type="InterPro" id="IPR035965">
    <property type="entry name" value="PAS-like_dom_sf"/>
</dbReference>
<dbReference type="PROSITE" id="PS50112">
    <property type="entry name" value="PAS"/>
    <property type="match status" value="1"/>
</dbReference>
<dbReference type="InterPro" id="IPR052155">
    <property type="entry name" value="Biofilm_reg_signaling"/>
</dbReference>
<dbReference type="CDD" id="cd01948">
    <property type="entry name" value="EAL"/>
    <property type="match status" value="1"/>
</dbReference>
<dbReference type="NCBIfam" id="TIGR00254">
    <property type="entry name" value="GGDEF"/>
    <property type="match status" value="1"/>
</dbReference>
<dbReference type="GO" id="GO:0071111">
    <property type="term" value="F:cyclic-guanylate-specific phosphodiesterase activity"/>
    <property type="evidence" value="ECO:0007669"/>
    <property type="project" value="UniProtKB-EC"/>
</dbReference>
<dbReference type="Gene3D" id="3.30.450.20">
    <property type="entry name" value="PAS domain"/>
    <property type="match status" value="1"/>
</dbReference>
<dbReference type="InterPro" id="IPR000160">
    <property type="entry name" value="GGDEF_dom"/>
</dbReference>
<dbReference type="InterPro" id="IPR035919">
    <property type="entry name" value="EAL_sf"/>
</dbReference>
<feature type="domain" description="GGDEF" evidence="9">
    <location>
        <begin position="198"/>
        <end position="336"/>
    </location>
</feature>
<dbReference type="AlphaFoldDB" id="A0AAE3L1I4"/>
<evidence type="ECO:0000313" key="11">
    <source>
        <dbReference type="Proteomes" id="UP001204445"/>
    </source>
</evidence>
<dbReference type="EC" id="3.1.4.52" evidence="2"/>
<proteinExistence type="predicted"/>
<dbReference type="NCBIfam" id="TIGR00229">
    <property type="entry name" value="sensory_box"/>
    <property type="match status" value="1"/>
</dbReference>
<keyword evidence="11" id="KW-1185">Reference proteome</keyword>
<reference evidence="10" key="1">
    <citation type="submission" date="2022-08" db="EMBL/GenBank/DDBJ databases">
        <title>Genomic Encyclopedia of Type Strains, Phase III (KMG-III): the genomes of soil and plant-associated and newly described type strains.</title>
        <authorList>
            <person name="Whitman W."/>
        </authorList>
    </citation>
    <scope>NUCLEOTIDE SEQUENCE</scope>
    <source>
        <strain evidence="10">HMT 1</strain>
    </source>
</reference>
<dbReference type="SUPFAM" id="SSF141868">
    <property type="entry name" value="EAL domain-like"/>
    <property type="match status" value="1"/>
</dbReference>
<feature type="coiled-coil region" evidence="5">
    <location>
        <begin position="15"/>
        <end position="49"/>
    </location>
</feature>
<evidence type="ECO:0000259" key="6">
    <source>
        <dbReference type="PROSITE" id="PS50112"/>
    </source>
</evidence>
<comment type="cofactor">
    <cofactor evidence="1">
        <name>Mg(2+)</name>
        <dbReference type="ChEBI" id="CHEBI:18420"/>
    </cofactor>
</comment>
<dbReference type="InterPro" id="IPR043128">
    <property type="entry name" value="Rev_trsase/Diguanyl_cyclase"/>
</dbReference>
<name>A0AAE3L1I4_9GAMM</name>
<dbReference type="SUPFAM" id="SSF55073">
    <property type="entry name" value="Nucleotide cyclase"/>
    <property type="match status" value="1"/>
</dbReference>
<evidence type="ECO:0000256" key="4">
    <source>
        <dbReference type="ARBA" id="ARBA00051114"/>
    </source>
</evidence>
<dbReference type="PROSITE" id="PS50113">
    <property type="entry name" value="PAC"/>
    <property type="match status" value="1"/>
</dbReference>
<accession>A0AAE3L1I4</accession>
<dbReference type="Pfam" id="PF00989">
    <property type="entry name" value="PAS"/>
    <property type="match status" value="1"/>
</dbReference>
<protein>
    <recommendedName>
        <fullName evidence="2">cyclic-guanylate-specific phosphodiesterase</fullName>
        <ecNumber evidence="2">3.1.4.52</ecNumber>
    </recommendedName>
</protein>
<dbReference type="Gene3D" id="3.20.20.450">
    <property type="entry name" value="EAL domain"/>
    <property type="match status" value="1"/>
</dbReference>
<feature type="domain" description="PAC" evidence="7">
    <location>
        <begin position="114"/>
        <end position="166"/>
    </location>
</feature>
<feature type="domain" description="EAL" evidence="8">
    <location>
        <begin position="345"/>
        <end position="597"/>
    </location>
</feature>
<dbReference type="GO" id="GO:0006355">
    <property type="term" value="P:regulation of DNA-templated transcription"/>
    <property type="evidence" value="ECO:0007669"/>
    <property type="project" value="InterPro"/>
</dbReference>
<evidence type="ECO:0000259" key="9">
    <source>
        <dbReference type="PROSITE" id="PS50887"/>
    </source>
</evidence>
<comment type="catalytic activity">
    <reaction evidence="4">
        <text>3',3'-c-di-GMP + H2O = 5'-phosphoguanylyl(3'-&gt;5')guanosine + H(+)</text>
        <dbReference type="Rhea" id="RHEA:24902"/>
        <dbReference type="ChEBI" id="CHEBI:15377"/>
        <dbReference type="ChEBI" id="CHEBI:15378"/>
        <dbReference type="ChEBI" id="CHEBI:58754"/>
        <dbReference type="ChEBI" id="CHEBI:58805"/>
        <dbReference type="EC" id="3.1.4.52"/>
    </reaction>
    <physiologicalReaction direction="left-to-right" evidence="4">
        <dbReference type="Rhea" id="RHEA:24903"/>
    </physiologicalReaction>
</comment>
<dbReference type="InterPro" id="IPR029787">
    <property type="entry name" value="Nucleotide_cyclase"/>
</dbReference>
<dbReference type="SUPFAM" id="SSF55785">
    <property type="entry name" value="PYP-like sensor domain (PAS domain)"/>
    <property type="match status" value="1"/>
</dbReference>
<evidence type="ECO:0000256" key="3">
    <source>
        <dbReference type="ARBA" id="ARBA00022636"/>
    </source>
</evidence>